<dbReference type="Gene3D" id="3.60.10.10">
    <property type="entry name" value="Endonuclease/exonuclease/phosphatase"/>
    <property type="match status" value="1"/>
</dbReference>
<dbReference type="Proteomes" id="UP001189429">
    <property type="component" value="Unassembled WGS sequence"/>
</dbReference>
<dbReference type="Pfam" id="PF03372">
    <property type="entry name" value="Exo_endo_phos"/>
    <property type="match status" value="1"/>
</dbReference>
<dbReference type="InterPro" id="IPR043502">
    <property type="entry name" value="DNA/RNA_pol_sf"/>
</dbReference>
<sequence length="852" mass="93997">MLQETHSNVGRAEALKLPPDMPAFWSDGTSHQAGVGIIVKHAFLAHFNPVVPQDWVEVVPGRVALLHLRGPAGALDLVAVHLPTGPHASSERIAVLQHLGSHVQDRQKVLTVIAGDFNYVVAERDRINKDTGALKGDGDLRDEQAFQEHLATPHGLRDMFQAHFTCDSSRARSRLDRVYTNVHLVDQLDRHCSSAALQWCKNPSWHRPLAFSRRRSARRLGCASPLPTAPLEDPDWLPRVRREYFALLATDDKASQPLGRLLLLKEAIWQVTMTMSTMTNAVAAVTTEDKLGWAMLFLRAADDMNLSKMATCAKAYPRLAALVDVGNPILRASSEMRILREHIIELARQDITDDLTALQADTTNEDQQYKARRKENILVKLRRLQPGTYSGRNAMADEGGKVTADPAEMTGVLRKHWSKVFSKKAIDQSLLSRWLEDSFMRDERGRVASGLRDASSASWQVRRRGAQRAVKLSGNGAAGPDGILYKAWRKAGDLGVEILFEAMGGPVKPDAAARLRAAYGAEVHDFNLSLLSCLPKKRSGVDEDVGDNYLASATRPLTIGNTDNRLLANAARLRPSGALVFFDFKAAFPSEDHDYLLAVLEHIGVPGHSLNLIRALYDGTRCRLICKGGDFEGFDIHAGIRQGFPLSPVLFAVAVDVLLRRLMKELPDATFRAFAGDIGAAVQDSPKSADVLECIFFEFASTSGLGLNLPKTMVIPLWEATSGAQAEESISGLSDWWGRVAVQDNVEHYLRCPSVRAVAARELRFRECDWEHLLLAGSGIDDDSLTYLALLVYAAYNTFNLFHCRDSPPIAEIAQQALVQNCLNGAQGHAASARVLDGRWAQRPSQRRRLTN</sequence>
<dbReference type="Pfam" id="PF00078">
    <property type="entry name" value="RVT_1"/>
    <property type="match status" value="1"/>
</dbReference>
<evidence type="ECO:0000313" key="3">
    <source>
        <dbReference type="Proteomes" id="UP001189429"/>
    </source>
</evidence>
<keyword evidence="3" id="KW-1185">Reference proteome</keyword>
<gene>
    <name evidence="2" type="ORF">PCOR1329_LOCUS57388</name>
</gene>
<feature type="domain" description="Reverse transcriptase" evidence="1">
    <location>
        <begin position="515"/>
        <end position="741"/>
    </location>
</feature>
<protein>
    <recommendedName>
        <fullName evidence="1">Reverse transcriptase domain-containing protein</fullName>
    </recommendedName>
</protein>
<dbReference type="PANTHER" id="PTHR19446">
    <property type="entry name" value="REVERSE TRANSCRIPTASES"/>
    <property type="match status" value="1"/>
</dbReference>
<proteinExistence type="predicted"/>
<dbReference type="SUPFAM" id="SSF56672">
    <property type="entry name" value="DNA/RNA polymerases"/>
    <property type="match status" value="1"/>
</dbReference>
<comment type="caution">
    <text evidence="2">The sequence shown here is derived from an EMBL/GenBank/DDBJ whole genome shotgun (WGS) entry which is preliminary data.</text>
</comment>
<dbReference type="InterPro" id="IPR000477">
    <property type="entry name" value="RT_dom"/>
</dbReference>
<evidence type="ECO:0000259" key="1">
    <source>
        <dbReference type="PROSITE" id="PS50878"/>
    </source>
</evidence>
<evidence type="ECO:0000313" key="2">
    <source>
        <dbReference type="EMBL" id="CAK0871611.1"/>
    </source>
</evidence>
<dbReference type="InterPro" id="IPR005135">
    <property type="entry name" value="Endo/exonuclease/phosphatase"/>
</dbReference>
<dbReference type="EMBL" id="CAUYUJ010017089">
    <property type="protein sequence ID" value="CAK0871611.1"/>
    <property type="molecule type" value="Genomic_DNA"/>
</dbReference>
<organism evidence="2 3">
    <name type="scientific">Prorocentrum cordatum</name>
    <dbReference type="NCBI Taxonomy" id="2364126"/>
    <lineage>
        <taxon>Eukaryota</taxon>
        <taxon>Sar</taxon>
        <taxon>Alveolata</taxon>
        <taxon>Dinophyceae</taxon>
        <taxon>Prorocentrales</taxon>
        <taxon>Prorocentraceae</taxon>
        <taxon>Prorocentrum</taxon>
    </lineage>
</organism>
<dbReference type="PROSITE" id="PS50878">
    <property type="entry name" value="RT_POL"/>
    <property type="match status" value="1"/>
</dbReference>
<dbReference type="InterPro" id="IPR036691">
    <property type="entry name" value="Endo/exonu/phosph_ase_sf"/>
</dbReference>
<reference evidence="2" key="1">
    <citation type="submission" date="2023-10" db="EMBL/GenBank/DDBJ databases">
        <authorList>
            <person name="Chen Y."/>
            <person name="Shah S."/>
            <person name="Dougan E. K."/>
            <person name="Thang M."/>
            <person name="Chan C."/>
        </authorList>
    </citation>
    <scope>NUCLEOTIDE SEQUENCE [LARGE SCALE GENOMIC DNA]</scope>
</reference>
<dbReference type="SUPFAM" id="SSF56219">
    <property type="entry name" value="DNase I-like"/>
    <property type="match status" value="1"/>
</dbReference>
<accession>A0ABN9VFM7</accession>
<name>A0ABN9VFM7_9DINO</name>